<sequence length="386" mass="42903">MDAITERELGSGTEYGAVASLAERLHGFRSLGDNCEFGFVQRYGGVEPSGLLRFAYTPMEDLIRGLRCGFEDLGAPGDLHLSVSQGGTFYCHSRAYNIWANTGQTPDSITPETLLDREYGRLAHLKRKMLDELATGSHIFVRKVAQDEPQVDFDRLAEAVWAHGPATLLRVTEAGPGWRPEPVRWAGDRLIEGRVRRFAPLDTAWETDLEPWMHLVDSAWSLVRGVPATDLGEGAFQSAMPLPGGLRRHAGRRREPGFHGFTRMVDRAAFDPQAIYTFASWVWIPEAFSGTRIQAAAGYARLAGLDADLTRRDCWQKVWASGRLTHAEREPVGLAMIGSRRDHFWSAGARFVRGPIPEQGQTPHWPKPPKPLSLGDLLARLQARLG</sequence>
<proteinExistence type="predicted"/>
<protein>
    <submittedName>
        <fullName evidence="1">Uncharacterized protein</fullName>
    </submittedName>
</protein>
<keyword evidence="2" id="KW-1185">Reference proteome</keyword>
<dbReference type="RefSeq" id="WP_378973520.1">
    <property type="nucleotide sequence ID" value="NZ_JBHSWN010000001.1"/>
</dbReference>
<evidence type="ECO:0000313" key="1">
    <source>
        <dbReference type="EMBL" id="MFC6792047.1"/>
    </source>
</evidence>
<reference evidence="2" key="1">
    <citation type="journal article" date="2019" name="Int. J. Syst. Evol. Microbiol.">
        <title>The Global Catalogue of Microorganisms (GCM) 10K type strain sequencing project: providing services to taxonomists for standard genome sequencing and annotation.</title>
        <authorList>
            <consortium name="The Broad Institute Genomics Platform"/>
            <consortium name="The Broad Institute Genome Sequencing Center for Infectious Disease"/>
            <person name="Wu L."/>
            <person name="Ma J."/>
        </authorList>
    </citation>
    <scope>NUCLEOTIDE SEQUENCE [LARGE SCALE GENOMIC DNA]</scope>
    <source>
        <strain evidence="2">CCUG 48316</strain>
    </source>
</reference>
<name>A0ABW2BQ19_9HYPH</name>
<evidence type="ECO:0000313" key="2">
    <source>
        <dbReference type="Proteomes" id="UP001596292"/>
    </source>
</evidence>
<accession>A0ABW2BQ19</accession>
<gene>
    <name evidence="1" type="ORF">ACFQE0_22190</name>
</gene>
<dbReference type="Proteomes" id="UP001596292">
    <property type="component" value="Unassembled WGS sequence"/>
</dbReference>
<organism evidence="1 2">
    <name type="scientific">Methylobacterium komagatae</name>
    <dbReference type="NCBI Taxonomy" id="374425"/>
    <lineage>
        <taxon>Bacteria</taxon>
        <taxon>Pseudomonadati</taxon>
        <taxon>Pseudomonadota</taxon>
        <taxon>Alphaproteobacteria</taxon>
        <taxon>Hyphomicrobiales</taxon>
        <taxon>Methylobacteriaceae</taxon>
        <taxon>Methylobacterium</taxon>
    </lineage>
</organism>
<dbReference type="EMBL" id="JBHSWN010000001">
    <property type="protein sequence ID" value="MFC6792047.1"/>
    <property type="molecule type" value="Genomic_DNA"/>
</dbReference>
<comment type="caution">
    <text evidence="1">The sequence shown here is derived from an EMBL/GenBank/DDBJ whole genome shotgun (WGS) entry which is preliminary data.</text>
</comment>